<comment type="caution">
    <text evidence="1">The sequence shown here is derived from an EMBL/GenBank/DDBJ whole genome shotgun (WGS) entry which is preliminary data.</text>
</comment>
<organism evidence="1 2">
    <name type="scientific">Frankliniella fusca</name>
    <dbReference type="NCBI Taxonomy" id="407009"/>
    <lineage>
        <taxon>Eukaryota</taxon>
        <taxon>Metazoa</taxon>
        <taxon>Ecdysozoa</taxon>
        <taxon>Arthropoda</taxon>
        <taxon>Hexapoda</taxon>
        <taxon>Insecta</taxon>
        <taxon>Pterygota</taxon>
        <taxon>Neoptera</taxon>
        <taxon>Paraneoptera</taxon>
        <taxon>Thysanoptera</taxon>
        <taxon>Terebrantia</taxon>
        <taxon>Thripoidea</taxon>
        <taxon>Thripidae</taxon>
        <taxon>Frankliniella</taxon>
    </lineage>
</organism>
<proteinExistence type="predicted"/>
<evidence type="ECO:0000313" key="1">
    <source>
        <dbReference type="EMBL" id="KAK3929499.1"/>
    </source>
</evidence>
<gene>
    <name evidence="1" type="ORF">KUF71_003506</name>
</gene>
<dbReference type="GO" id="GO:0016301">
    <property type="term" value="F:kinase activity"/>
    <property type="evidence" value="ECO:0007669"/>
    <property type="project" value="UniProtKB-KW"/>
</dbReference>
<dbReference type="AlphaFoldDB" id="A0AAE1HYT6"/>
<reference evidence="1" key="2">
    <citation type="journal article" date="2023" name="BMC Genomics">
        <title>Pest status, molecular evolution, and epigenetic factors derived from the genome assembly of Frankliniella fusca, a thysanopteran phytovirus vector.</title>
        <authorList>
            <person name="Catto M.A."/>
            <person name="Labadie P.E."/>
            <person name="Jacobson A.L."/>
            <person name="Kennedy G.G."/>
            <person name="Srinivasan R."/>
            <person name="Hunt B.G."/>
        </authorList>
    </citation>
    <scope>NUCLEOTIDE SEQUENCE</scope>
    <source>
        <strain evidence="1">PL_HMW_Pooled</strain>
    </source>
</reference>
<reference evidence="1" key="1">
    <citation type="submission" date="2021-07" db="EMBL/GenBank/DDBJ databases">
        <authorList>
            <person name="Catto M.A."/>
            <person name="Jacobson A."/>
            <person name="Kennedy G."/>
            <person name="Labadie P."/>
            <person name="Hunt B.G."/>
            <person name="Srinivasan R."/>
        </authorList>
    </citation>
    <scope>NUCLEOTIDE SEQUENCE</scope>
    <source>
        <strain evidence="1">PL_HMW_Pooled</strain>
        <tissue evidence="1">Head</tissue>
    </source>
</reference>
<dbReference type="EMBL" id="JAHWGI010001401">
    <property type="protein sequence ID" value="KAK3929499.1"/>
    <property type="molecule type" value="Genomic_DNA"/>
</dbReference>
<sequence length="259" mass="29489">MANKKKVVFAEPVPLLSVSGNLNWNLCCVCQEKDGDLVCPAKNPNITQRNLGHEKFAKNVDILREYHFTFPCGRKPENYDEGCGIKETLMKNEAKWHKKCILKYTSRFSVEGLIKLTSQSPVEEENTPSTRTRSSSVVIIPKEEVCFLCKSSQKNQPLHKCMTYEIFNSIKEYATRANDTKTLAFLAEGDLVAQDSKYHSVCVLNLYHKGKDTSEGKDNDDSTCESLAFADLLLYMHAQLEESEKKMRVQHRDLKKVVL</sequence>
<accession>A0AAE1HYT6</accession>
<evidence type="ECO:0000313" key="2">
    <source>
        <dbReference type="Proteomes" id="UP001219518"/>
    </source>
</evidence>
<keyword evidence="2" id="KW-1185">Reference proteome</keyword>
<dbReference type="PANTHER" id="PTHR47018">
    <property type="entry name" value="CXC DOMAIN-CONTAINING PROTEIN-RELATED"/>
    <property type="match status" value="1"/>
</dbReference>
<protein>
    <submittedName>
        <fullName evidence="1">Thymidine kinase, cytosolic</fullName>
    </submittedName>
</protein>
<name>A0AAE1HYT6_9NEOP</name>
<keyword evidence="1" id="KW-0418">Kinase</keyword>
<keyword evidence="1" id="KW-0808">Transferase</keyword>
<dbReference type="Proteomes" id="UP001219518">
    <property type="component" value="Unassembled WGS sequence"/>
</dbReference>